<dbReference type="EC" id="2.4.1.16" evidence="3"/>
<feature type="transmembrane region" description="Helical" evidence="1">
    <location>
        <begin position="118"/>
        <end position="141"/>
    </location>
</feature>
<dbReference type="Pfam" id="PF23000">
    <property type="entry name" value="ChitinSynthase_IV_N"/>
    <property type="match status" value="1"/>
</dbReference>
<evidence type="ECO:0000313" key="4">
    <source>
        <dbReference type="Proteomes" id="UP000683360"/>
    </source>
</evidence>
<keyword evidence="3" id="KW-0808">Transferase</keyword>
<dbReference type="OrthoDB" id="6160761at2759"/>
<keyword evidence="4" id="KW-1185">Reference proteome</keyword>
<accession>A0A8S3QS02</accession>
<keyword evidence="1" id="KW-0472">Membrane</keyword>
<dbReference type="InterPro" id="IPR055120">
    <property type="entry name" value="Chs-1/2_IV_N"/>
</dbReference>
<evidence type="ECO:0000256" key="1">
    <source>
        <dbReference type="SAM" id="Phobius"/>
    </source>
</evidence>
<keyword evidence="1" id="KW-1133">Transmembrane helix</keyword>
<evidence type="ECO:0000259" key="2">
    <source>
        <dbReference type="Pfam" id="PF23000"/>
    </source>
</evidence>
<reference evidence="3" key="1">
    <citation type="submission" date="2021-03" db="EMBL/GenBank/DDBJ databases">
        <authorList>
            <person name="Bekaert M."/>
        </authorList>
    </citation>
    <scope>NUCLEOTIDE SEQUENCE</scope>
</reference>
<feature type="transmembrane region" description="Helical" evidence="1">
    <location>
        <begin position="295"/>
        <end position="323"/>
    </location>
</feature>
<dbReference type="AlphaFoldDB" id="A0A8S3QS02"/>
<keyword evidence="3" id="KW-0328">Glycosyltransferase</keyword>
<feature type="transmembrane region" description="Helical" evidence="1">
    <location>
        <begin position="223"/>
        <end position="249"/>
    </location>
</feature>
<comment type="caution">
    <text evidence="3">The sequence shown here is derived from an EMBL/GenBank/DDBJ whole genome shotgun (WGS) entry which is preliminary data.</text>
</comment>
<dbReference type="Proteomes" id="UP000683360">
    <property type="component" value="Unassembled WGS sequence"/>
</dbReference>
<proteinExistence type="predicted"/>
<keyword evidence="1" id="KW-0812">Transmembrane</keyword>
<dbReference type="EMBL" id="CAJPWZ010000654">
    <property type="protein sequence ID" value="CAG2197803.1"/>
    <property type="molecule type" value="Genomic_DNA"/>
</dbReference>
<evidence type="ECO:0000313" key="3">
    <source>
        <dbReference type="EMBL" id="CAG2197803.1"/>
    </source>
</evidence>
<organism evidence="3 4">
    <name type="scientific">Mytilus edulis</name>
    <name type="common">Blue mussel</name>
    <dbReference type="NCBI Taxonomy" id="6550"/>
    <lineage>
        <taxon>Eukaryota</taxon>
        <taxon>Metazoa</taxon>
        <taxon>Spiralia</taxon>
        <taxon>Lophotrochozoa</taxon>
        <taxon>Mollusca</taxon>
        <taxon>Bivalvia</taxon>
        <taxon>Autobranchia</taxon>
        <taxon>Pteriomorphia</taxon>
        <taxon>Mytilida</taxon>
        <taxon>Mytiloidea</taxon>
        <taxon>Mytilidae</taxon>
        <taxon>Mytilinae</taxon>
        <taxon>Mytilus</taxon>
    </lineage>
</organism>
<dbReference type="GO" id="GO:0004100">
    <property type="term" value="F:chitin synthase activity"/>
    <property type="evidence" value="ECO:0007669"/>
    <property type="project" value="UniProtKB-EC"/>
</dbReference>
<feature type="transmembrane region" description="Helical" evidence="1">
    <location>
        <begin position="188"/>
        <end position="211"/>
    </location>
</feature>
<sequence>MNISPSVDIVNINEVLIYLILFADDTILFGKSPEILQEILDKLLIYCNKLNIEVNINKTKVVIFKNGWQPVTAKFFYNNEELEIVDSTESSGKESDPYEEQLKDSNCPSPEKVLKVGFAIFLFIIVICSGFVARISLHILIWHTSPPIQSDRSKLGTLGGLLESNCSTCSTKNTTACNLDTSQVDESWIWAVFLVIIAPYLLTFLSTFFRICFKSNKAINWKILFVALFIETIHSVGLSILAFVILPVFDPASASVVYMSVAVIPSVLDVIDKLTSKQATQVSPRFPLCSESKKISIIFPVIGAVLQMTGIGFVAWIFVMPFYCGMFIDLSLTLNRRRSDKEYDIVLCTKEEDDTNRTEKKKMRLACCATMWHETAAEMEQLLKSLFSLDHRQNTNDWHAKVKNDEEEVEDFDLEGKCEKK</sequence>
<gene>
    <name evidence="3" type="ORF">MEDL_12524</name>
</gene>
<protein>
    <submittedName>
        <fullName evidence="3">CHS1</fullName>
        <ecNumber evidence="3">2.4.1.16</ecNumber>
    </submittedName>
</protein>
<name>A0A8S3QS02_MYTED</name>
<feature type="domain" description="Chitin synthase chs-1/2 N-terminal putative transporter" evidence="2">
    <location>
        <begin position="166"/>
        <end position="302"/>
    </location>
</feature>